<evidence type="ECO:0000313" key="3">
    <source>
        <dbReference type="Proteomes" id="UP000008021"/>
    </source>
</evidence>
<accession>A0A0E0EL92</accession>
<protein>
    <submittedName>
        <fullName evidence="2">Uncharacterized protein</fullName>
    </submittedName>
</protein>
<feature type="compositionally biased region" description="Basic and acidic residues" evidence="1">
    <location>
        <begin position="72"/>
        <end position="87"/>
    </location>
</feature>
<dbReference type="Gramene" id="OMERI08G11550.1">
    <property type="protein sequence ID" value="OMERI08G11550.1"/>
    <property type="gene ID" value="OMERI08G11550"/>
</dbReference>
<feature type="compositionally biased region" description="Basic residues" evidence="1">
    <location>
        <begin position="24"/>
        <end position="34"/>
    </location>
</feature>
<reference evidence="2" key="1">
    <citation type="submission" date="2015-04" db="UniProtKB">
        <authorList>
            <consortium name="EnsemblPlants"/>
        </authorList>
    </citation>
    <scope>IDENTIFICATION</scope>
</reference>
<sequence length="114" mass="12074">ADCRSSPLLSSRRGRGRQQGGRVGTRRRWRRAAGRARGADGRGGGSRRQAGKGRRRPAAAARIVTVAGNASKEQRRGRSLDGGDVDGRASTPANSNGRPKESSCQIGAQLEDPR</sequence>
<evidence type="ECO:0000313" key="2">
    <source>
        <dbReference type="EnsemblPlants" id="OMERI08G11550.1"/>
    </source>
</evidence>
<name>A0A0E0EL92_9ORYZ</name>
<dbReference type="HOGENOM" id="CLU_2127504_0_0_1"/>
<reference evidence="2" key="2">
    <citation type="submission" date="2018-05" db="EMBL/GenBank/DDBJ databases">
        <title>OmerRS3 (Oryza meridionalis Reference Sequence Version 3).</title>
        <authorList>
            <person name="Zhang J."/>
            <person name="Kudrna D."/>
            <person name="Lee S."/>
            <person name="Talag J."/>
            <person name="Welchert J."/>
            <person name="Wing R.A."/>
        </authorList>
    </citation>
    <scope>NUCLEOTIDE SEQUENCE [LARGE SCALE GENOMIC DNA]</scope>
    <source>
        <strain evidence="2">cv. OR44</strain>
    </source>
</reference>
<keyword evidence="3" id="KW-1185">Reference proteome</keyword>
<feature type="compositionally biased region" description="Polar residues" evidence="1">
    <location>
        <begin position="91"/>
        <end position="106"/>
    </location>
</feature>
<feature type="region of interest" description="Disordered" evidence="1">
    <location>
        <begin position="1"/>
        <end position="114"/>
    </location>
</feature>
<evidence type="ECO:0000256" key="1">
    <source>
        <dbReference type="SAM" id="MobiDB-lite"/>
    </source>
</evidence>
<dbReference type="AlphaFoldDB" id="A0A0E0EL92"/>
<proteinExistence type="predicted"/>
<organism evidence="2">
    <name type="scientific">Oryza meridionalis</name>
    <dbReference type="NCBI Taxonomy" id="40149"/>
    <lineage>
        <taxon>Eukaryota</taxon>
        <taxon>Viridiplantae</taxon>
        <taxon>Streptophyta</taxon>
        <taxon>Embryophyta</taxon>
        <taxon>Tracheophyta</taxon>
        <taxon>Spermatophyta</taxon>
        <taxon>Magnoliopsida</taxon>
        <taxon>Liliopsida</taxon>
        <taxon>Poales</taxon>
        <taxon>Poaceae</taxon>
        <taxon>BOP clade</taxon>
        <taxon>Oryzoideae</taxon>
        <taxon>Oryzeae</taxon>
        <taxon>Oryzinae</taxon>
        <taxon>Oryza</taxon>
    </lineage>
</organism>
<dbReference type="EnsemblPlants" id="OMERI08G11550.1">
    <property type="protein sequence ID" value="OMERI08G11550.1"/>
    <property type="gene ID" value="OMERI08G11550"/>
</dbReference>
<dbReference type="Proteomes" id="UP000008021">
    <property type="component" value="Chromosome 8"/>
</dbReference>